<name>A0ACC4DI42_PURLI</name>
<dbReference type="Proteomes" id="UP001638806">
    <property type="component" value="Unassembled WGS sequence"/>
</dbReference>
<organism evidence="1 2">
    <name type="scientific">Purpureocillium lilacinum</name>
    <name type="common">Paecilomyces lilacinus</name>
    <dbReference type="NCBI Taxonomy" id="33203"/>
    <lineage>
        <taxon>Eukaryota</taxon>
        <taxon>Fungi</taxon>
        <taxon>Dikarya</taxon>
        <taxon>Ascomycota</taxon>
        <taxon>Pezizomycotina</taxon>
        <taxon>Sordariomycetes</taxon>
        <taxon>Hypocreomycetidae</taxon>
        <taxon>Hypocreales</taxon>
        <taxon>Ophiocordycipitaceae</taxon>
        <taxon>Purpureocillium</taxon>
    </lineage>
</organism>
<comment type="caution">
    <text evidence="1">The sequence shown here is derived from an EMBL/GenBank/DDBJ whole genome shotgun (WGS) entry which is preliminary data.</text>
</comment>
<proteinExistence type="predicted"/>
<keyword evidence="2" id="KW-1185">Reference proteome</keyword>
<sequence>MPTRESPHDVWRKEMFMKTGRVWPRDETSCLEEVYRKLDPEIRLAVDDAVIIFGNGYKECAVNIFLTEISDKYTWNVIGLHALTYSSGGSTEKFREGLLEFLNDRKNVGYYP</sequence>
<evidence type="ECO:0000313" key="2">
    <source>
        <dbReference type="Proteomes" id="UP001638806"/>
    </source>
</evidence>
<accession>A0ACC4DI42</accession>
<protein>
    <submittedName>
        <fullName evidence="1">Uncharacterized protein</fullName>
    </submittedName>
</protein>
<evidence type="ECO:0000313" key="1">
    <source>
        <dbReference type="EMBL" id="KAL3954965.1"/>
    </source>
</evidence>
<dbReference type="EMBL" id="JBGNUJ010000010">
    <property type="protein sequence ID" value="KAL3954965.1"/>
    <property type="molecule type" value="Genomic_DNA"/>
</dbReference>
<reference evidence="1" key="1">
    <citation type="submission" date="2024-12" db="EMBL/GenBank/DDBJ databases">
        <title>Comparative genomics and development of molecular markers within Purpureocillium lilacinum and among Purpureocillium species.</title>
        <authorList>
            <person name="Yeh Z.-Y."/>
            <person name="Ni N.-T."/>
            <person name="Lo P.-H."/>
            <person name="Mushyakhwo K."/>
            <person name="Lin C.-F."/>
            <person name="Nai Y.-S."/>
        </authorList>
    </citation>
    <scope>NUCLEOTIDE SEQUENCE</scope>
    <source>
        <strain evidence="1">NCHU-NPUST-175</strain>
    </source>
</reference>
<gene>
    <name evidence="1" type="ORF">ACCO45_010528</name>
</gene>